<comment type="similarity">
    <text evidence="1 6">Belongs to the peptidase S8 family.</text>
</comment>
<evidence type="ECO:0000259" key="7">
    <source>
        <dbReference type="Pfam" id="PF00082"/>
    </source>
</evidence>
<accession>A0A2M6WL74</accession>
<keyword evidence="4" id="KW-0378">Hydrolase</keyword>
<comment type="caution">
    <text evidence="6">Lacks conserved residue(s) required for the propagation of feature annotation.</text>
</comment>
<evidence type="ECO:0000313" key="8">
    <source>
        <dbReference type="EMBL" id="PIT93547.1"/>
    </source>
</evidence>
<dbReference type="PROSITE" id="PS51892">
    <property type="entry name" value="SUBTILASE"/>
    <property type="match status" value="1"/>
</dbReference>
<dbReference type="AlphaFoldDB" id="A0A2M6WL74"/>
<gene>
    <name evidence="8" type="ORF">COU00_03805</name>
</gene>
<dbReference type="InterPro" id="IPR050131">
    <property type="entry name" value="Peptidase_S8_subtilisin-like"/>
</dbReference>
<evidence type="ECO:0000256" key="3">
    <source>
        <dbReference type="ARBA" id="ARBA00022729"/>
    </source>
</evidence>
<feature type="non-terminal residue" evidence="8">
    <location>
        <position position="1"/>
    </location>
</feature>
<evidence type="ECO:0000256" key="1">
    <source>
        <dbReference type="ARBA" id="ARBA00011073"/>
    </source>
</evidence>
<sequence length="271" mass="29632">QEHNVIGVAGTDALDQKTIFSNYGFSCVDIAAPGVSFMGLTVVNPYKLYKNRLFDQYYQGYWDGTSMSTAVVSGSLALLKSINPEIKRAELINFLLNTADNVNALNPKYPDQLGHGRINLASAASAVYEDLMSYRKWVIIAPQNNINNNIIRVFNGESNTAPVFFKPFADNFGGGVSVSAGDTNGDGLEEIVASAGTQVKIFDGSGKLKNQFSIYQKNWRGYLNVAAGDTNGDGTAEIIVGLSKNNEPKIRIFNDHGILQSQFFAYNKNFR</sequence>
<dbReference type="InterPro" id="IPR028994">
    <property type="entry name" value="Integrin_alpha_N"/>
</dbReference>
<keyword evidence="2" id="KW-0645">Protease</keyword>
<dbReference type="InterPro" id="IPR036852">
    <property type="entry name" value="Peptidase_S8/S53_dom_sf"/>
</dbReference>
<evidence type="ECO:0000256" key="2">
    <source>
        <dbReference type="ARBA" id="ARBA00022670"/>
    </source>
</evidence>
<dbReference type="PANTHER" id="PTHR43806">
    <property type="entry name" value="PEPTIDASE S8"/>
    <property type="match status" value="1"/>
</dbReference>
<organism evidence="8 9">
    <name type="scientific">Candidatus Falkowbacteria bacterium CG10_big_fil_rev_8_21_14_0_10_43_11</name>
    <dbReference type="NCBI Taxonomy" id="1974568"/>
    <lineage>
        <taxon>Bacteria</taxon>
        <taxon>Candidatus Falkowiibacteriota</taxon>
    </lineage>
</organism>
<evidence type="ECO:0000256" key="5">
    <source>
        <dbReference type="ARBA" id="ARBA00022825"/>
    </source>
</evidence>
<evidence type="ECO:0000313" key="9">
    <source>
        <dbReference type="Proteomes" id="UP000229335"/>
    </source>
</evidence>
<reference evidence="9" key="1">
    <citation type="submission" date="2017-09" db="EMBL/GenBank/DDBJ databases">
        <title>Depth-based differentiation of microbial function through sediment-hosted aquifers and enrichment of novel symbionts in the deep terrestrial subsurface.</title>
        <authorList>
            <person name="Probst A.J."/>
            <person name="Ladd B."/>
            <person name="Jarett J.K."/>
            <person name="Geller-Mcgrath D.E."/>
            <person name="Sieber C.M.K."/>
            <person name="Emerson J.B."/>
            <person name="Anantharaman K."/>
            <person name="Thomas B.C."/>
            <person name="Malmstrom R."/>
            <person name="Stieglmeier M."/>
            <person name="Klingl A."/>
            <person name="Woyke T."/>
            <person name="Ryan C.M."/>
            <person name="Banfield J.F."/>
        </authorList>
    </citation>
    <scope>NUCLEOTIDE SEQUENCE [LARGE SCALE GENOMIC DNA]</scope>
</reference>
<feature type="domain" description="Peptidase S8/S53" evidence="7">
    <location>
        <begin position="3"/>
        <end position="115"/>
    </location>
</feature>
<protein>
    <recommendedName>
        <fullName evidence="7">Peptidase S8/S53 domain-containing protein</fullName>
    </recommendedName>
</protein>
<feature type="non-terminal residue" evidence="8">
    <location>
        <position position="271"/>
    </location>
</feature>
<dbReference type="Pfam" id="PF13517">
    <property type="entry name" value="FG-GAP_3"/>
    <property type="match status" value="1"/>
</dbReference>
<dbReference type="Gene3D" id="3.40.50.200">
    <property type="entry name" value="Peptidase S8/S53 domain"/>
    <property type="match status" value="1"/>
</dbReference>
<comment type="caution">
    <text evidence="8">The sequence shown here is derived from an EMBL/GenBank/DDBJ whole genome shotgun (WGS) entry which is preliminary data.</text>
</comment>
<dbReference type="PANTHER" id="PTHR43806:SF11">
    <property type="entry name" value="CEREVISIN-RELATED"/>
    <property type="match status" value="1"/>
</dbReference>
<dbReference type="Proteomes" id="UP000229335">
    <property type="component" value="Unassembled WGS sequence"/>
</dbReference>
<evidence type="ECO:0000256" key="4">
    <source>
        <dbReference type="ARBA" id="ARBA00022801"/>
    </source>
</evidence>
<keyword evidence="3" id="KW-0732">Signal</keyword>
<dbReference type="Pfam" id="PF00082">
    <property type="entry name" value="Peptidase_S8"/>
    <property type="match status" value="1"/>
</dbReference>
<evidence type="ECO:0000256" key="6">
    <source>
        <dbReference type="PROSITE-ProRule" id="PRU01240"/>
    </source>
</evidence>
<name>A0A2M6WL74_9BACT</name>
<dbReference type="SUPFAM" id="SSF52743">
    <property type="entry name" value="Subtilisin-like"/>
    <property type="match status" value="1"/>
</dbReference>
<dbReference type="EMBL" id="PFAS01000067">
    <property type="protein sequence ID" value="PIT93547.1"/>
    <property type="molecule type" value="Genomic_DNA"/>
</dbReference>
<dbReference type="SUPFAM" id="SSF69318">
    <property type="entry name" value="Integrin alpha N-terminal domain"/>
    <property type="match status" value="1"/>
</dbReference>
<dbReference type="InterPro" id="IPR013517">
    <property type="entry name" value="FG-GAP"/>
</dbReference>
<proteinExistence type="inferred from homology"/>
<dbReference type="InterPro" id="IPR000209">
    <property type="entry name" value="Peptidase_S8/S53_dom"/>
</dbReference>
<dbReference type="GO" id="GO:0006508">
    <property type="term" value="P:proteolysis"/>
    <property type="evidence" value="ECO:0007669"/>
    <property type="project" value="UniProtKB-KW"/>
</dbReference>
<keyword evidence="5" id="KW-0720">Serine protease</keyword>
<dbReference type="GO" id="GO:0004252">
    <property type="term" value="F:serine-type endopeptidase activity"/>
    <property type="evidence" value="ECO:0007669"/>
    <property type="project" value="InterPro"/>
</dbReference>